<accession>A0A1R2BD97</accession>
<evidence type="ECO:0000313" key="1">
    <source>
        <dbReference type="EMBL" id="OMJ74728.1"/>
    </source>
</evidence>
<comment type="caution">
    <text evidence="1">The sequence shown here is derived from an EMBL/GenBank/DDBJ whole genome shotgun (WGS) entry which is preliminary data.</text>
</comment>
<protein>
    <recommendedName>
        <fullName evidence="3">RRM domain-containing protein</fullName>
    </recommendedName>
</protein>
<proteinExistence type="predicted"/>
<gene>
    <name evidence="1" type="ORF">SteCoe_26271</name>
</gene>
<sequence>MDISRETKSKIKAYMEQQGISPNTKSLEIKCSQSSIIPQQHLQKLFENFGVIEQIDYKDKTFTYILTYKHASDAMLAKISLEGASIDDIGYEFSLSFVENEESNRVFEFMPTPEVFIPIARKNSIISKAELPESLKYIAWFPISMEDSENFHLKEKLLGAKGCNFRKIVEICAKDFVVPERSKDLIKLKIINEPEFSIKLTSRYCQKFQTACGLIYELITVVFEEYKRYCEIQGLNPSSLRVRKLEQVRGRARVFQERHEDPSIYSILEQ</sequence>
<keyword evidence="2" id="KW-1185">Reference proteome</keyword>
<name>A0A1R2BD97_9CILI</name>
<evidence type="ECO:0008006" key="3">
    <source>
        <dbReference type="Google" id="ProtNLM"/>
    </source>
</evidence>
<dbReference type="InterPro" id="IPR035979">
    <property type="entry name" value="RBD_domain_sf"/>
</dbReference>
<dbReference type="OrthoDB" id="10469357at2759"/>
<evidence type="ECO:0000313" key="2">
    <source>
        <dbReference type="Proteomes" id="UP000187209"/>
    </source>
</evidence>
<reference evidence="1 2" key="1">
    <citation type="submission" date="2016-11" db="EMBL/GenBank/DDBJ databases">
        <title>The macronuclear genome of Stentor coeruleus: a giant cell with tiny introns.</title>
        <authorList>
            <person name="Slabodnick M."/>
            <person name="Ruby J.G."/>
            <person name="Reiff S.B."/>
            <person name="Swart E.C."/>
            <person name="Gosai S."/>
            <person name="Prabakaran S."/>
            <person name="Witkowska E."/>
            <person name="Larue G.E."/>
            <person name="Fisher S."/>
            <person name="Freeman R.M."/>
            <person name="Gunawardena J."/>
            <person name="Chu W."/>
            <person name="Stover N.A."/>
            <person name="Gregory B.D."/>
            <person name="Nowacki M."/>
            <person name="Derisi J."/>
            <person name="Roy S.W."/>
            <person name="Marshall W.F."/>
            <person name="Sood P."/>
        </authorList>
    </citation>
    <scope>NUCLEOTIDE SEQUENCE [LARGE SCALE GENOMIC DNA]</scope>
    <source>
        <strain evidence="1">WM001</strain>
    </source>
</reference>
<dbReference type="GO" id="GO:0003676">
    <property type="term" value="F:nucleic acid binding"/>
    <property type="evidence" value="ECO:0007669"/>
    <property type="project" value="InterPro"/>
</dbReference>
<organism evidence="1 2">
    <name type="scientific">Stentor coeruleus</name>
    <dbReference type="NCBI Taxonomy" id="5963"/>
    <lineage>
        <taxon>Eukaryota</taxon>
        <taxon>Sar</taxon>
        <taxon>Alveolata</taxon>
        <taxon>Ciliophora</taxon>
        <taxon>Postciliodesmatophora</taxon>
        <taxon>Heterotrichea</taxon>
        <taxon>Heterotrichida</taxon>
        <taxon>Stentoridae</taxon>
        <taxon>Stentor</taxon>
    </lineage>
</organism>
<dbReference type="EMBL" id="MPUH01000732">
    <property type="protein sequence ID" value="OMJ74728.1"/>
    <property type="molecule type" value="Genomic_DNA"/>
</dbReference>
<dbReference type="SUPFAM" id="SSF54928">
    <property type="entry name" value="RNA-binding domain, RBD"/>
    <property type="match status" value="1"/>
</dbReference>
<dbReference type="AlphaFoldDB" id="A0A1R2BD97"/>
<dbReference type="Proteomes" id="UP000187209">
    <property type="component" value="Unassembled WGS sequence"/>
</dbReference>